<protein>
    <recommendedName>
        <fullName evidence="5">ScyD/ScyE family protein</fullName>
    </recommendedName>
</protein>
<dbReference type="InterPro" id="IPR015943">
    <property type="entry name" value="WD40/YVTN_repeat-like_dom_sf"/>
</dbReference>
<evidence type="ECO:0008006" key="5">
    <source>
        <dbReference type="Google" id="ProtNLM"/>
    </source>
</evidence>
<feature type="compositionally biased region" description="Basic and acidic residues" evidence="1">
    <location>
        <begin position="14"/>
        <end position="25"/>
    </location>
</feature>
<reference evidence="3 4" key="1">
    <citation type="submission" date="2020-02" db="EMBL/GenBank/DDBJ databases">
        <title>Whole-genome analyses of novel actinobacteria.</title>
        <authorList>
            <person name="Sahin N."/>
            <person name="Tokatli A."/>
        </authorList>
    </citation>
    <scope>NUCLEOTIDE SEQUENCE [LARGE SCALE GENOMIC DNA]</scope>
    <source>
        <strain evidence="3 4">YC419</strain>
    </source>
</reference>
<dbReference type="EMBL" id="JAAKZX010000028">
    <property type="protein sequence ID" value="NGO42844.1"/>
    <property type="molecule type" value="Genomic_DNA"/>
</dbReference>
<feature type="compositionally biased region" description="Polar residues" evidence="1">
    <location>
        <begin position="26"/>
        <end position="36"/>
    </location>
</feature>
<evidence type="ECO:0000313" key="4">
    <source>
        <dbReference type="Proteomes" id="UP001518140"/>
    </source>
</evidence>
<comment type="caution">
    <text evidence="3">The sequence shown here is derived from an EMBL/GenBank/DDBJ whole genome shotgun (WGS) entry which is preliminary data.</text>
</comment>
<dbReference type="Gene3D" id="2.130.10.10">
    <property type="entry name" value="YVTN repeat-like/Quinoprotein amine dehydrogenase"/>
    <property type="match status" value="1"/>
</dbReference>
<accession>A0ABX0DSK0</accession>
<feature type="region of interest" description="Disordered" evidence="1">
    <location>
        <begin position="1"/>
        <end position="43"/>
    </location>
</feature>
<proteinExistence type="predicted"/>
<organism evidence="3 4">
    <name type="scientific">Streptomyces ureilyticus</name>
    <dbReference type="NCBI Taxonomy" id="1775131"/>
    <lineage>
        <taxon>Bacteria</taxon>
        <taxon>Bacillati</taxon>
        <taxon>Actinomycetota</taxon>
        <taxon>Actinomycetes</taxon>
        <taxon>Kitasatosporales</taxon>
        <taxon>Streptomycetaceae</taxon>
        <taxon>Streptomyces</taxon>
    </lineage>
</organism>
<feature type="transmembrane region" description="Helical" evidence="2">
    <location>
        <begin position="47"/>
        <end position="67"/>
    </location>
</feature>
<evidence type="ECO:0000256" key="1">
    <source>
        <dbReference type="SAM" id="MobiDB-lite"/>
    </source>
</evidence>
<evidence type="ECO:0000256" key="2">
    <source>
        <dbReference type="SAM" id="Phobius"/>
    </source>
</evidence>
<keyword evidence="4" id="KW-1185">Reference proteome</keyword>
<evidence type="ECO:0000313" key="3">
    <source>
        <dbReference type="EMBL" id="NGO42844.1"/>
    </source>
</evidence>
<keyword evidence="2" id="KW-0472">Membrane</keyword>
<gene>
    <name evidence="3" type="ORF">G6048_11930</name>
</gene>
<dbReference type="SUPFAM" id="SSF63829">
    <property type="entry name" value="Calcium-dependent phosphotriesterase"/>
    <property type="match status" value="1"/>
</dbReference>
<keyword evidence="2" id="KW-0812">Transmembrane</keyword>
<dbReference type="RefSeq" id="WP_165339463.1">
    <property type="nucleotide sequence ID" value="NZ_JAAKZX010000028.1"/>
</dbReference>
<dbReference type="Proteomes" id="UP001518140">
    <property type="component" value="Unassembled WGS sequence"/>
</dbReference>
<keyword evidence="2" id="KW-1133">Transmembrane helix</keyword>
<sequence length="195" mass="20277">MAGLVVVQRGARRPGQECREDEGQQHEPSGSQNNSTGRRRKKSLPQVLAPVLTALVIAGLSAVPASAGTLPAADRSRPVLAMDSAKPIPQVMRLPNGFSPEGLAIHNGAAYTGSLVDGSIQRIDLKTGVAKQFAPSPGPHKMASGMAIDRFGRLWVAGGGDAFVPGTIPGFRVYDTQSGTLPADITVPDAAYLTT</sequence>
<name>A0ABX0DSK0_9ACTN</name>